<dbReference type="EMBL" id="CP002116">
    <property type="protein sequence ID" value="ADK79548.1"/>
    <property type="molecule type" value="Genomic_DNA"/>
</dbReference>
<sequence>MSRHRVFISYHHLNDQQYKNQLEGIFRSSYEVALSNSVQIGDLNPNLPSDRLRQLIRDKYIRDATVTIVLIGTETWKRRHVDWEIGSSIRKTEYNSRCGLIGLLLPTRSDYYRDSFYPYTIPPRLYLNAKNGYAKIYNWTTNFMNLKYWIDEAFDRRNVIIPDNSFPNFVNNRSGDRWYE</sequence>
<gene>
    <name evidence="2" type="ordered locus">Spirs_0393</name>
</gene>
<dbReference type="AlphaFoldDB" id="E1RB18"/>
<evidence type="ECO:0000313" key="2">
    <source>
        <dbReference type="EMBL" id="ADK79548.1"/>
    </source>
</evidence>
<accession>E1RB18</accession>
<protein>
    <recommendedName>
        <fullName evidence="1">Thoeris protein ThsB TIR-like domain-containing protein</fullName>
    </recommendedName>
</protein>
<dbReference type="eggNOG" id="ENOG5030DRP">
    <property type="taxonomic scope" value="Bacteria"/>
</dbReference>
<proteinExistence type="predicted"/>
<reference evidence="2 3" key="1">
    <citation type="journal article" date="2010" name="Stand. Genomic Sci.">
        <title>Complete genome sequence of Spirochaeta smaragdinae type strain (SEBR 4228).</title>
        <authorList>
            <person name="Mavromatis K."/>
            <person name="Yasawong M."/>
            <person name="Chertkov O."/>
            <person name="Lapidus A."/>
            <person name="Lucas S."/>
            <person name="Nolan M."/>
            <person name="Del Rio T.G."/>
            <person name="Tice H."/>
            <person name="Cheng J.F."/>
            <person name="Pitluck S."/>
            <person name="Liolios K."/>
            <person name="Ivanova N."/>
            <person name="Tapia R."/>
            <person name="Han C."/>
            <person name="Bruce D."/>
            <person name="Goodwin L."/>
            <person name="Pati A."/>
            <person name="Chen A."/>
            <person name="Palaniappan K."/>
            <person name="Land M."/>
            <person name="Hauser L."/>
            <person name="Chang Y.J."/>
            <person name="Jeffries C.D."/>
            <person name="Detter J.C."/>
            <person name="Rohde M."/>
            <person name="Brambilla E."/>
            <person name="Spring S."/>
            <person name="Goker M."/>
            <person name="Sikorski J."/>
            <person name="Woyke T."/>
            <person name="Bristow J."/>
            <person name="Eisen J.A."/>
            <person name="Markowitz V."/>
            <person name="Hugenholtz P."/>
            <person name="Klenk H.P."/>
            <person name="Kyrpides N.C."/>
        </authorList>
    </citation>
    <scope>NUCLEOTIDE SEQUENCE [LARGE SCALE GENOMIC DNA]</scope>
    <source>
        <strain evidence="3">DSM 11293 / JCM 15392 / SEBR 4228</strain>
    </source>
</reference>
<dbReference type="KEGG" id="ssm:Spirs_0393"/>
<dbReference type="InterPro" id="IPR015032">
    <property type="entry name" value="ThsB__TIR-like_domain"/>
</dbReference>
<feature type="domain" description="Thoeris protein ThsB TIR-like" evidence="1">
    <location>
        <begin position="7"/>
        <end position="107"/>
    </location>
</feature>
<keyword evidence="3" id="KW-1185">Reference proteome</keyword>
<organism evidence="2 3">
    <name type="scientific">Sediminispirochaeta smaragdinae (strain DSM 11293 / JCM 15392 / SEBR 4228)</name>
    <name type="common">Spirochaeta smaragdinae</name>
    <dbReference type="NCBI Taxonomy" id="573413"/>
    <lineage>
        <taxon>Bacteria</taxon>
        <taxon>Pseudomonadati</taxon>
        <taxon>Spirochaetota</taxon>
        <taxon>Spirochaetia</taxon>
        <taxon>Spirochaetales</taxon>
        <taxon>Spirochaetaceae</taxon>
        <taxon>Sediminispirochaeta</taxon>
    </lineage>
</organism>
<evidence type="ECO:0000259" key="1">
    <source>
        <dbReference type="Pfam" id="PF08937"/>
    </source>
</evidence>
<dbReference type="STRING" id="573413.Spirs_0393"/>
<evidence type="ECO:0000313" key="3">
    <source>
        <dbReference type="Proteomes" id="UP000002318"/>
    </source>
</evidence>
<dbReference type="HOGENOM" id="CLU_115337_0_0_12"/>
<dbReference type="RefSeq" id="WP_013253012.1">
    <property type="nucleotide sequence ID" value="NC_014364.1"/>
</dbReference>
<dbReference type="OrthoDB" id="9798540at2"/>
<name>E1RB18_SEDSS</name>
<dbReference type="Proteomes" id="UP000002318">
    <property type="component" value="Chromosome"/>
</dbReference>
<dbReference type="Pfam" id="PF08937">
    <property type="entry name" value="ThsB_TIR"/>
    <property type="match status" value="1"/>
</dbReference>